<dbReference type="AlphaFoldDB" id="A0A9Q1II98"/>
<accession>A0A9Q1II98</accession>
<protein>
    <submittedName>
        <fullName evidence="2">Uncharacterized protein</fullName>
    </submittedName>
</protein>
<gene>
    <name evidence="2" type="ORF">SKAU_G00352090</name>
</gene>
<evidence type="ECO:0000256" key="1">
    <source>
        <dbReference type="SAM" id="MobiDB-lite"/>
    </source>
</evidence>
<dbReference type="EMBL" id="JAINUF010000016">
    <property type="protein sequence ID" value="KAJ8340576.1"/>
    <property type="molecule type" value="Genomic_DNA"/>
</dbReference>
<keyword evidence="3" id="KW-1185">Reference proteome</keyword>
<sequence>MSFCSSAARPRLSRGHGLEQVADGPCMPRPCRATLRPDYRFTAGMDSERRRCGVGLWEIWQDMEEAKMGFWDFGYQRKRPVLRLVKTAHIHQKTCSSGDHNNK</sequence>
<name>A0A9Q1II98_SYNKA</name>
<evidence type="ECO:0000313" key="3">
    <source>
        <dbReference type="Proteomes" id="UP001152622"/>
    </source>
</evidence>
<feature type="region of interest" description="Disordered" evidence="1">
    <location>
        <begin position="1"/>
        <end position="25"/>
    </location>
</feature>
<reference evidence="2" key="1">
    <citation type="journal article" date="2023" name="Science">
        <title>Genome structures resolve the early diversification of teleost fishes.</title>
        <authorList>
            <person name="Parey E."/>
            <person name="Louis A."/>
            <person name="Montfort J."/>
            <person name="Bouchez O."/>
            <person name="Roques C."/>
            <person name="Iampietro C."/>
            <person name="Lluch J."/>
            <person name="Castinel A."/>
            <person name="Donnadieu C."/>
            <person name="Desvignes T."/>
            <person name="Floi Bucao C."/>
            <person name="Jouanno E."/>
            <person name="Wen M."/>
            <person name="Mejri S."/>
            <person name="Dirks R."/>
            <person name="Jansen H."/>
            <person name="Henkel C."/>
            <person name="Chen W.J."/>
            <person name="Zahm M."/>
            <person name="Cabau C."/>
            <person name="Klopp C."/>
            <person name="Thompson A.W."/>
            <person name="Robinson-Rechavi M."/>
            <person name="Braasch I."/>
            <person name="Lecointre G."/>
            <person name="Bobe J."/>
            <person name="Postlethwait J.H."/>
            <person name="Berthelot C."/>
            <person name="Roest Crollius H."/>
            <person name="Guiguen Y."/>
        </authorList>
    </citation>
    <scope>NUCLEOTIDE SEQUENCE</scope>
    <source>
        <strain evidence="2">WJC10195</strain>
    </source>
</reference>
<evidence type="ECO:0000313" key="2">
    <source>
        <dbReference type="EMBL" id="KAJ8340576.1"/>
    </source>
</evidence>
<organism evidence="2 3">
    <name type="scientific">Synaphobranchus kaupii</name>
    <name type="common">Kaup's arrowtooth eel</name>
    <dbReference type="NCBI Taxonomy" id="118154"/>
    <lineage>
        <taxon>Eukaryota</taxon>
        <taxon>Metazoa</taxon>
        <taxon>Chordata</taxon>
        <taxon>Craniata</taxon>
        <taxon>Vertebrata</taxon>
        <taxon>Euteleostomi</taxon>
        <taxon>Actinopterygii</taxon>
        <taxon>Neopterygii</taxon>
        <taxon>Teleostei</taxon>
        <taxon>Anguilliformes</taxon>
        <taxon>Synaphobranchidae</taxon>
        <taxon>Synaphobranchus</taxon>
    </lineage>
</organism>
<dbReference type="Proteomes" id="UP001152622">
    <property type="component" value="Chromosome 16"/>
</dbReference>
<proteinExistence type="predicted"/>
<comment type="caution">
    <text evidence="2">The sequence shown here is derived from an EMBL/GenBank/DDBJ whole genome shotgun (WGS) entry which is preliminary data.</text>
</comment>